<evidence type="ECO:0000256" key="5">
    <source>
        <dbReference type="ARBA" id="ARBA00022968"/>
    </source>
</evidence>
<evidence type="ECO:0000256" key="3">
    <source>
        <dbReference type="ARBA" id="ARBA00022603"/>
    </source>
</evidence>
<evidence type="ECO:0000256" key="9">
    <source>
        <dbReference type="SAM" id="MobiDB-lite"/>
    </source>
</evidence>
<dbReference type="PANTHER" id="PTHR10108:SF1102">
    <property type="entry name" value="METHYLTRANSFERASE PMT28-RELATED"/>
    <property type="match status" value="1"/>
</dbReference>
<evidence type="ECO:0000313" key="11">
    <source>
        <dbReference type="Proteomes" id="UP001165190"/>
    </source>
</evidence>
<evidence type="ECO:0000256" key="8">
    <source>
        <dbReference type="RuleBase" id="RU366043"/>
    </source>
</evidence>
<evidence type="ECO:0000256" key="2">
    <source>
        <dbReference type="ARBA" id="ARBA00008361"/>
    </source>
</evidence>
<dbReference type="AlphaFoldDB" id="A0A9W7LZR3"/>
<dbReference type="GO" id="GO:0016020">
    <property type="term" value="C:membrane"/>
    <property type="evidence" value="ECO:0007669"/>
    <property type="project" value="UniProtKB-SubCell"/>
</dbReference>
<comment type="subcellular location">
    <subcellularLocation>
        <location evidence="7">Endomembrane system</location>
        <topology evidence="7">Single-pass membrane protein</topology>
    </subcellularLocation>
    <subcellularLocation>
        <location evidence="1 8">Membrane</location>
        <topology evidence="1 8">Single-pass type II membrane protein</topology>
    </subcellularLocation>
</comment>
<feature type="region of interest" description="Disordered" evidence="9">
    <location>
        <begin position="1"/>
        <end position="77"/>
    </location>
</feature>
<accession>A0A9W7LZR3</accession>
<dbReference type="Proteomes" id="UP001165190">
    <property type="component" value="Unassembled WGS sequence"/>
</dbReference>
<evidence type="ECO:0000256" key="6">
    <source>
        <dbReference type="ARBA" id="ARBA00023180"/>
    </source>
</evidence>
<dbReference type="Gene3D" id="3.40.50.150">
    <property type="entry name" value="Vaccinia Virus protein VP39"/>
    <property type="match status" value="1"/>
</dbReference>
<dbReference type="InterPro" id="IPR004159">
    <property type="entry name" value="Put_SAM_MeTrfase"/>
</dbReference>
<dbReference type="EMBL" id="BSYR01000020">
    <property type="protein sequence ID" value="GMI84047.1"/>
    <property type="molecule type" value="Genomic_DNA"/>
</dbReference>
<evidence type="ECO:0000313" key="10">
    <source>
        <dbReference type="EMBL" id="GMI84047.1"/>
    </source>
</evidence>
<dbReference type="SUPFAM" id="SSF53335">
    <property type="entry name" value="S-adenosyl-L-methionine-dependent methyltransferases"/>
    <property type="match status" value="1"/>
</dbReference>
<dbReference type="InterPro" id="IPR029063">
    <property type="entry name" value="SAM-dependent_MTases_sf"/>
</dbReference>
<dbReference type="GO" id="GO:0005768">
    <property type="term" value="C:endosome"/>
    <property type="evidence" value="ECO:0007669"/>
    <property type="project" value="TreeGrafter"/>
</dbReference>
<organism evidence="10 11">
    <name type="scientific">Hibiscus trionum</name>
    <name type="common">Flower of an hour</name>
    <dbReference type="NCBI Taxonomy" id="183268"/>
    <lineage>
        <taxon>Eukaryota</taxon>
        <taxon>Viridiplantae</taxon>
        <taxon>Streptophyta</taxon>
        <taxon>Embryophyta</taxon>
        <taxon>Tracheophyta</taxon>
        <taxon>Spermatophyta</taxon>
        <taxon>Magnoliopsida</taxon>
        <taxon>eudicotyledons</taxon>
        <taxon>Gunneridae</taxon>
        <taxon>Pentapetalae</taxon>
        <taxon>rosids</taxon>
        <taxon>malvids</taxon>
        <taxon>Malvales</taxon>
        <taxon>Malvaceae</taxon>
        <taxon>Malvoideae</taxon>
        <taxon>Hibiscus</taxon>
    </lineage>
</organism>
<proteinExistence type="inferred from homology"/>
<gene>
    <name evidence="10" type="ORF">HRI_002074000</name>
</gene>
<dbReference type="PANTHER" id="PTHR10108">
    <property type="entry name" value="SAM-DEPENDENT METHYLTRANSFERASE"/>
    <property type="match status" value="1"/>
</dbReference>
<dbReference type="Pfam" id="PF03141">
    <property type="entry name" value="Methyltransf_29"/>
    <property type="match status" value="1"/>
</dbReference>
<dbReference type="GO" id="GO:0005802">
    <property type="term" value="C:trans-Golgi network"/>
    <property type="evidence" value="ECO:0007669"/>
    <property type="project" value="TreeGrafter"/>
</dbReference>
<comment type="similarity">
    <text evidence="2 8">Belongs to the methyltransferase superfamily.</text>
</comment>
<evidence type="ECO:0000256" key="1">
    <source>
        <dbReference type="ARBA" id="ARBA00004606"/>
    </source>
</evidence>
<evidence type="ECO:0000256" key="7">
    <source>
        <dbReference type="ARBA" id="ARBA00037847"/>
    </source>
</evidence>
<keyword evidence="3 8" id="KW-0489">Methyltransferase</keyword>
<name>A0A9W7LZR3_HIBTR</name>
<sequence>MSPAPVVEAVDSETEPLYSTDESKKQLQSEEAVVEDVREDDDDDDEDDDDDDKEDDAQGADGSSKQSRSEKKSRKAMLKLGMKPVTDDALADLAQVSLERGFATVVSPFARRRLPFPSGVFDAIHCGQCTIPWHSHEGKLLLEVNRILRPRGYFIFSTKHDSIEAEEEF</sequence>
<keyword evidence="4 8" id="KW-0808">Transferase</keyword>
<reference evidence="10" key="1">
    <citation type="submission" date="2023-05" db="EMBL/GenBank/DDBJ databases">
        <title>Genome and transcriptome analyses reveal genes involved in the formation of fine ridges on petal epidermal cells in Hibiscus trionum.</title>
        <authorList>
            <person name="Koshimizu S."/>
            <person name="Masuda S."/>
            <person name="Ishii T."/>
            <person name="Shirasu K."/>
            <person name="Hoshino A."/>
            <person name="Arita M."/>
        </authorList>
    </citation>
    <scope>NUCLEOTIDE SEQUENCE</scope>
    <source>
        <strain evidence="10">Hamamatsu line</strain>
    </source>
</reference>
<dbReference type="EC" id="2.1.1.-" evidence="8"/>
<keyword evidence="6 8" id="KW-0325">Glycoprotein</keyword>
<protein>
    <recommendedName>
        <fullName evidence="8">Methyltransferase</fullName>
        <ecNumber evidence="8">2.1.1.-</ecNumber>
    </recommendedName>
</protein>
<dbReference type="GO" id="GO:0008168">
    <property type="term" value="F:methyltransferase activity"/>
    <property type="evidence" value="ECO:0007669"/>
    <property type="project" value="UniProtKB-UniRule"/>
</dbReference>
<dbReference type="OrthoDB" id="1909352at2759"/>
<comment type="caution">
    <text evidence="10">The sequence shown here is derived from an EMBL/GenBank/DDBJ whole genome shotgun (WGS) entry which is preliminary data.</text>
</comment>
<feature type="compositionally biased region" description="Acidic residues" evidence="9">
    <location>
        <begin position="32"/>
        <end position="58"/>
    </location>
</feature>
<dbReference type="GO" id="GO:0032259">
    <property type="term" value="P:methylation"/>
    <property type="evidence" value="ECO:0007669"/>
    <property type="project" value="UniProtKB-KW"/>
</dbReference>
<keyword evidence="11" id="KW-1185">Reference proteome</keyword>
<keyword evidence="5 8" id="KW-0812">Transmembrane</keyword>
<evidence type="ECO:0000256" key="4">
    <source>
        <dbReference type="ARBA" id="ARBA00022679"/>
    </source>
</evidence>
<keyword evidence="5 8" id="KW-0735">Signal-anchor</keyword>